<organism evidence="2 3">
    <name type="scientific">Fusarium ambrosium</name>
    <dbReference type="NCBI Taxonomy" id="131363"/>
    <lineage>
        <taxon>Eukaryota</taxon>
        <taxon>Fungi</taxon>
        <taxon>Dikarya</taxon>
        <taxon>Ascomycota</taxon>
        <taxon>Pezizomycotina</taxon>
        <taxon>Sordariomycetes</taxon>
        <taxon>Hypocreomycetidae</taxon>
        <taxon>Hypocreales</taxon>
        <taxon>Nectriaceae</taxon>
        <taxon>Fusarium</taxon>
        <taxon>Fusarium solani species complex</taxon>
    </lineage>
</organism>
<evidence type="ECO:0000313" key="2">
    <source>
        <dbReference type="EMBL" id="RSM05980.1"/>
    </source>
</evidence>
<dbReference type="Proteomes" id="UP000288429">
    <property type="component" value="Unassembled WGS sequence"/>
</dbReference>
<feature type="domain" description="Heterokaryon incompatibility" evidence="1">
    <location>
        <begin position="148"/>
        <end position="302"/>
    </location>
</feature>
<reference evidence="2 3" key="1">
    <citation type="submission" date="2017-06" db="EMBL/GenBank/DDBJ databases">
        <title>Cmopartive genomic analysis of Ambrosia Fusariam Clade fungi.</title>
        <authorList>
            <person name="Stajich J.E."/>
            <person name="Carrillo J."/>
            <person name="Kijimoto T."/>
            <person name="Eskalen A."/>
            <person name="O'Donnell K."/>
            <person name="Kasson M."/>
        </authorList>
    </citation>
    <scope>NUCLEOTIDE SEQUENCE [LARGE SCALE GENOMIC DNA]</scope>
    <source>
        <strain evidence="2 3">NRRL 20438</strain>
    </source>
</reference>
<dbReference type="PANTHER" id="PTHR33112">
    <property type="entry name" value="DOMAIN PROTEIN, PUTATIVE-RELATED"/>
    <property type="match status" value="1"/>
</dbReference>
<proteinExistence type="predicted"/>
<name>A0A428TV98_9HYPO</name>
<dbReference type="PANTHER" id="PTHR33112:SF16">
    <property type="entry name" value="HETEROKARYON INCOMPATIBILITY DOMAIN-CONTAINING PROTEIN"/>
    <property type="match status" value="1"/>
</dbReference>
<evidence type="ECO:0000259" key="1">
    <source>
        <dbReference type="Pfam" id="PF06985"/>
    </source>
</evidence>
<evidence type="ECO:0000313" key="3">
    <source>
        <dbReference type="Proteomes" id="UP000288429"/>
    </source>
</evidence>
<protein>
    <recommendedName>
        <fullName evidence="1">Heterokaryon incompatibility domain-containing protein</fullName>
    </recommendedName>
</protein>
<gene>
    <name evidence="2" type="ORF">CDV31_009313</name>
</gene>
<comment type="caution">
    <text evidence="2">The sequence shown here is derived from an EMBL/GenBank/DDBJ whole genome shotgun (WGS) entry which is preliminary data.</text>
</comment>
<dbReference type="InterPro" id="IPR010730">
    <property type="entry name" value="HET"/>
</dbReference>
<dbReference type="Pfam" id="PF06985">
    <property type="entry name" value="HET"/>
    <property type="match status" value="1"/>
</dbReference>
<accession>A0A428TV98</accession>
<keyword evidence="3" id="KW-1185">Reference proteome</keyword>
<dbReference type="AlphaFoldDB" id="A0A428TV98"/>
<dbReference type="EMBL" id="NIZV01000131">
    <property type="protein sequence ID" value="RSM05980.1"/>
    <property type="molecule type" value="Genomic_DNA"/>
</dbReference>
<sequence>MSAGGKALGWVRTYITRAPVEELLGSDILRDASLIRHELGYDSPLFDSSMFGQVDHTIQWEIHATQRDGASMPPKISDLTTEAGQQEIAELVKHQWLETCCTLHKRCGGLQDRHQGLPSLPTRVLDVGTLEQPHLRLHVAGVGEREEYTCLSYCWGTGVLKFETTTATVDDLRKHIPFPALPKTIQDAIVFTRRLQVRYLWVDALCIIQNDNSNPSDWQVEAARFGTYYQNALCTLAASGSGDSSEGLFLPSLDRMYPTYFCTRLHRNSKESLYYTWTPGFHDAPWLASSGPLSARGWAVQERILSPRIVHFTRRCVIWECAELLASERSPGQEIIMFDDSIGELRRALLESSTTLERSQGGWGTFCGLYVQKGFTRLSDRLPALSGVVQRIQSHNGLEFYAGLWENHIIEGLDWYIHHQRGLPDSQAPIVPSWSWIKSTMLTGWLICQPMSWGNLFKPRKDDEIIDLRILSISTRDYGHGVDGVTTSGVITVAGELGMLNLIELGYEKHPTWDNQWHNEQSEDPHAKGVHWDRVPLEEGEVHGDHICLRLRADSSYWYARALILRRERTGEDGFTQYQRVGHIVFDQDIWDRCKPVRKVIQLI</sequence>